<dbReference type="AlphaFoldDB" id="A0A1I3GKH2"/>
<reference evidence="2" key="1">
    <citation type="submission" date="2016-10" db="EMBL/GenBank/DDBJ databases">
        <authorList>
            <person name="Varghese N."/>
            <person name="Submissions S."/>
        </authorList>
    </citation>
    <scope>NUCLEOTIDE SEQUENCE [LARGE SCALE GENOMIC DNA]</scope>
    <source>
        <strain evidence="2">LMG 22563</strain>
    </source>
</reference>
<evidence type="ECO:0000313" key="1">
    <source>
        <dbReference type="EMBL" id="SFI23998.1"/>
    </source>
</evidence>
<dbReference type="NCBIfam" id="NF041060">
    <property type="entry name" value="DpdB"/>
    <property type="match status" value="1"/>
</dbReference>
<organism evidence="1 2">
    <name type="scientific">Phytopseudomonas argentinensis</name>
    <dbReference type="NCBI Taxonomy" id="289370"/>
    <lineage>
        <taxon>Bacteria</taxon>
        <taxon>Pseudomonadati</taxon>
        <taxon>Pseudomonadota</taxon>
        <taxon>Gammaproteobacteria</taxon>
        <taxon>Pseudomonadales</taxon>
        <taxon>Pseudomonadaceae</taxon>
        <taxon>Phytopseudomonas</taxon>
    </lineage>
</organism>
<dbReference type="InterPro" id="IPR017642">
    <property type="entry name" value="DNA_S_mod_DndB"/>
</dbReference>
<dbReference type="RefSeq" id="WP_074879762.1">
    <property type="nucleotide sequence ID" value="NZ_FORC01000001.1"/>
</dbReference>
<protein>
    <submittedName>
        <fullName evidence="1">DGQHR domain-containing protein</fullName>
    </submittedName>
</protein>
<proteinExistence type="predicted"/>
<dbReference type="InterPro" id="IPR017601">
    <property type="entry name" value="DGQHR-contain_dom"/>
</dbReference>
<gene>
    <name evidence="1" type="ORF">SAMN05216602_0169</name>
</gene>
<dbReference type="EMBL" id="FORC01000001">
    <property type="protein sequence ID" value="SFI23998.1"/>
    <property type="molecule type" value="Genomic_DNA"/>
</dbReference>
<dbReference type="STRING" id="289370.SAMN05216602_0169"/>
<keyword evidence="2" id="KW-1185">Reference proteome</keyword>
<dbReference type="CDD" id="cd16413">
    <property type="entry name" value="DGQHR_domain"/>
    <property type="match status" value="1"/>
</dbReference>
<sequence length="357" mass="40494">MIYRFKGIRAKQAPNHDVFTFAATPKEILAFSEIERIGRNEEGHLRGFQRHQVASHIQEIRDYLLREDALLPNAVILAFLDGVTIKDVGDSIVEVVVDCTEQKPGFVVDGQQRLSALATMEKGEFQVFVSALICKDYNELRQQFVLINNARPLPKSLIYELLPSVDGLPERFTKRKYAARIIDLLNSTPGSSLFCEVKQHTNPRGMLSDTAMQKLVMNSVSDGAIQQLMQHEDFEGRSFEIINNFFHAVKTVFGPEWSGLSPRHSRLKHGAGIISLGFVMDEIYAKHGTSKKDGFIDGLNLLKKHTAWTSGQWKFSESDIRPWNGVQNTPSDIALLSDFLTQKIRKEYRQKQTDMKL</sequence>
<name>A0A1I3GKH2_9GAMM</name>
<dbReference type="OrthoDB" id="6774424at2"/>
<accession>A0A1I3GKH2</accession>
<dbReference type="NCBIfam" id="TIGR03187">
    <property type="entry name" value="DGQHR"/>
    <property type="match status" value="1"/>
</dbReference>
<evidence type="ECO:0000313" key="2">
    <source>
        <dbReference type="Proteomes" id="UP000183018"/>
    </source>
</evidence>
<dbReference type="Proteomes" id="UP000183018">
    <property type="component" value="Unassembled WGS sequence"/>
</dbReference>
<dbReference type="Pfam" id="PF14072">
    <property type="entry name" value="DndB"/>
    <property type="match status" value="1"/>
</dbReference>